<organism evidence="2 3">
    <name type="scientific">Streptomyces iconiensis</name>
    <dbReference type="NCBI Taxonomy" id="1384038"/>
    <lineage>
        <taxon>Bacteria</taxon>
        <taxon>Bacillati</taxon>
        <taxon>Actinomycetota</taxon>
        <taxon>Actinomycetes</taxon>
        <taxon>Kitasatosporales</taxon>
        <taxon>Streptomycetaceae</taxon>
        <taxon>Streptomyces</taxon>
    </lineage>
</organism>
<sequence length="149" mass="17217">MTDELHDQESNEQEAASDWDAFWAEERITPEFDGMPFRMFERDWRLPARLPALIQVQMHRVRESADPDDIQNLLGALLPSDLVDELIRRHVGDRHMAIVLAWAIGNTATPGSLSLERARRLYDEQDSTQGKAPRRSGNRNRKRRSGGRR</sequence>
<dbReference type="Proteomes" id="UP001214441">
    <property type="component" value="Unassembled WGS sequence"/>
</dbReference>
<accession>A0ABT7A6F6</accession>
<proteinExistence type="predicted"/>
<evidence type="ECO:0000256" key="1">
    <source>
        <dbReference type="SAM" id="MobiDB-lite"/>
    </source>
</evidence>
<protein>
    <recommendedName>
        <fullName evidence="4">Tail assembly chaperone</fullName>
    </recommendedName>
</protein>
<dbReference type="EMBL" id="JANCPR020000037">
    <property type="protein sequence ID" value="MDJ1136213.1"/>
    <property type="molecule type" value="Genomic_DNA"/>
</dbReference>
<feature type="compositionally biased region" description="Basic residues" evidence="1">
    <location>
        <begin position="132"/>
        <end position="149"/>
    </location>
</feature>
<feature type="region of interest" description="Disordered" evidence="1">
    <location>
        <begin position="122"/>
        <end position="149"/>
    </location>
</feature>
<evidence type="ECO:0000313" key="3">
    <source>
        <dbReference type="Proteomes" id="UP001214441"/>
    </source>
</evidence>
<dbReference type="RefSeq" id="WP_274043063.1">
    <property type="nucleotide sequence ID" value="NZ_JANCPR020000037.1"/>
</dbReference>
<reference evidence="2 3" key="1">
    <citation type="submission" date="2023-05" db="EMBL/GenBank/DDBJ databases">
        <title>Streptantibioticus silvisoli sp. nov., acidotolerant actinomycetes 1 from pine litter.</title>
        <authorList>
            <person name="Swiecimska M."/>
            <person name="Golinska P."/>
            <person name="Sangal V."/>
            <person name="Wachnowicz B."/>
            <person name="Goodfellow M."/>
        </authorList>
    </citation>
    <scope>NUCLEOTIDE SEQUENCE [LARGE SCALE GENOMIC DNA]</scope>
    <source>
        <strain evidence="2 3">DSM 42109</strain>
    </source>
</reference>
<evidence type="ECO:0000313" key="2">
    <source>
        <dbReference type="EMBL" id="MDJ1136213.1"/>
    </source>
</evidence>
<feature type="region of interest" description="Disordered" evidence="1">
    <location>
        <begin position="1"/>
        <end position="20"/>
    </location>
</feature>
<evidence type="ECO:0008006" key="4">
    <source>
        <dbReference type="Google" id="ProtNLM"/>
    </source>
</evidence>
<gene>
    <name evidence="2" type="ORF">NMN56_030570</name>
</gene>
<name>A0ABT7A6F6_9ACTN</name>
<keyword evidence="3" id="KW-1185">Reference proteome</keyword>
<comment type="caution">
    <text evidence="2">The sequence shown here is derived from an EMBL/GenBank/DDBJ whole genome shotgun (WGS) entry which is preliminary data.</text>
</comment>